<dbReference type="AlphaFoldDB" id="A0A558BBC4"/>
<gene>
    <name evidence="1" type="ORF">FHK81_08430</name>
</gene>
<sequence>MKRLLSFLIILALVVFVGFKAGAWWLADQRLAEARTALSEIGVLQRGNISSALDGRLLLKQAGWQDFRLTQPLELGLVELDTGSPVSLLTALMYPEPLPSDWQLKVEQASMVLEPVMFRNWVTAGAEAEDAPAPLVVLSCAPDPRQQLGSGDLTRMGIDAIRGDLLLIQDSEGLHAELNTVDTGSLEVHWPDTRLQLLDSELTLAGAQDNASVTLRDGGLMRRLSAYCGRETGLTVNEWAGKAATALDAGLRARGYQASDQLVALYRQWLTEGGELVFPVAATTGTPDIPVRTEDNPEATWPVTYNGATVPDVYLTTIEVVEPPLPAEAMEPVAVQEEPGKQGWYEEDSENAAGWIGRQVRITLSNGNQVEGRLDIVREREMDITRSVGGGEVSYPILIRAISQFEVWRRGRAD</sequence>
<evidence type="ECO:0000313" key="2">
    <source>
        <dbReference type="Proteomes" id="UP000319142"/>
    </source>
</evidence>
<comment type="caution">
    <text evidence="1">The sequence shown here is derived from an EMBL/GenBank/DDBJ whole genome shotgun (WGS) entry which is preliminary data.</text>
</comment>
<dbReference type="RefSeq" id="WP_273133387.1">
    <property type="nucleotide sequence ID" value="NZ_VMRX01000019.1"/>
</dbReference>
<accession>A0A558BBC4</accession>
<organism evidence="1 2">
    <name type="scientific">Marinobacter vinifirmus</name>
    <dbReference type="NCBI Taxonomy" id="355591"/>
    <lineage>
        <taxon>Bacteria</taxon>
        <taxon>Pseudomonadati</taxon>
        <taxon>Pseudomonadota</taxon>
        <taxon>Gammaproteobacteria</taxon>
        <taxon>Pseudomonadales</taxon>
        <taxon>Marinobacteraceae</taxon>
        <taxon>Marinobacter</taxon>
    </lineage>
</organism>
<name>A0A558BBC4_9GAMM</name>
<dbReference type="EMBL" id="VMRX01000019">
    <property type="protein sequence ID" value="TVT33809.1"/>
    <property type="molecule type" value="Genomic_DNA"/>
</dbReference>
<proteinExistence type="predicted"/>
<protein>
    <submittedName>
        <fullName evidence="1">Acetylornithine deacetylase</fullName>
    </submittedName>
</protein>
<reference evidence="1 2" key="1">
    <citation type="submission" date="2019-07" db="EMBL/GenBank/DDBJ databases">
        <title>The pathways for chlorine oxyanion respiration interact through the shared metabolite chlorate.</title>
        <authorList>
            <person name="Barnum T.P."/>
            <person name="Cheng Y."/>
            <person name="Hill K.A."/>
            <person name="Lucas L.N."/>
            <person name="Carlson H.K."/>
            <person name="Coates J.D."/>
        </authorList>
    </citation>
    <scope>NUCLEOTIDE SEQUENCE [LARGE SCALE GENOMIC DNA]</scope>
    <source>
        <strain evidence="1">UCB</strain>
    </source>
</reference>
<dbReference type="Proteomes" id="UP000319142">
    <property type="component" value="Unassembled WGS sequence"/>
</dbReference>
<evidence type="ECO:0000313" key="1">
    <source>
        <dbReference type="EMBL" id="TVT33809.1"/>
    </source>
</evidence>